<dbReference type="PANTHER" id="PTHR32009:SF152">
    <property type="entry name" value="NEUTRAL_ALKALINE INVERTASE"/>
    <property type="match status" value="1"/>
</dbReference>
<accession>A0ABQ7W3L2</accession>
<dbReference type="InterPro" id="IPR035897">
    <property type="entry name" value="Toll_tir_struct_dom_sf"/>
</dbReference>
<organism evidence="4 5">
    <name type="scientific">Solanum tuberosum</name>
    <name type="common">Potato</name>
    <dbReference type="NCBI Taxonomy" id="4113"/>
    <lineage>
        <taxon>Eukaryota</taxon>
        <taxon>Viridiplantae</taxon>
        <taxon>Streptophyta</taxon>
        <taxon>Embryophyta</taxon>
        <taxon>Tracheophyta</taxon>
        <taxon>Spermatophyta</taxon>
        <taxon>Magnoliopsida</taxon>
        <taxon>eudicotyledons</taxon>
        <taxon>Gunneridae</taxon>
        <taxon>Pentapetalae</taxon>
        <taxon>asterids</taxon>
        <taxon>lamiids</taxon>
        <taxon>Solanales</taxon>
        <taxon>Solanaceae</taxon>
        <taxon>Solanoideae</taxon>
        <taxon>Solaneae</taxon>
        <taxon>Solanum</taxon>
    </lineage>
</organism>
<keyword evidence="1" id="KW-0520">NAD</keyword>
<keyword evidence="2" id="KW-1133">Transmembrane helix</keyword>
<sequence>MSHTFSSEIHKYDAFLSFRGEDTRRTFVSHLYNALIQGRIDVFKDDERLETGKSISDELPKAIEESKFAIVIFSESYASSKWCLDELAHIIKCRKELDQIVIPIFYNVDPSDVRHQTQTFAESFSQHEEKYKDDIEKIQRWRDAFAESGKISGYHLQNYKDEADCIKKVVDNLMSSLHIKSDDDDDAGDRGMDAESPILIDEGKMSFSRDKKTGKKCFMIAARGLDIEWSNTPDYWEWLPHSDSRFGEVAKLKWVCWLDIRGKIETRRLSKRTKYVAYLVFKLEDKFHGLETVNAVVRFVDSMSVKEAEQRASVVHFAGQGSRETLPFKRADGWMELKMGDFFNDAGEDGDVDARLMETQRLEAKGGLIIQGVEFRPEGSRSGVSRSGVPPRMKKRRILLLLCLIVLVLFALIQVLLYMALLDERINREN</sequence>
<evidence type="ECO:0000259" key="3">
    <source>
        <dbReference type="PROSITE" id="PS50104"/>
    </source>
</evidence>
<evidence type="ECO:0000313" key="4">
    <source>
        <dbReference type="EMBL" id="KAH0775342.1"/>
    </source>
</evidence>
<dbReference type="PANTHER" id="PTHR32009">
    <property type="entry name" value="TMV RESISTANCE PROTEIN N-LIKE"/>
    <property type="match status" value="1"/>
</dbReference>
<dbReference type="PROSITE" id="PS50104">
    <property type="entry name" value="TIR"/>
    <property type="match status" value="1"/>
</dbReference>
<protein>
    <recommendedName>
        <fullName evidence="3">TIR domain-containing protein</fullName>
    </recommendedName>
</protein>
<reference evidence="4 5" key="1">
    <citation type="journal article" date="2021" name="bioRxiv">
        <title>Chromosome-scale and haplotype-resolved genome assembly of a tetraploid potato cultivar.</title>
        <authorList>
            <person name="Sun H."/>
            <person name="Jiao W.-B."/>
            <person name="Krause K."/>
            <person name="Campoy J.A."/>
            <person name="Goel M."/>
            <person name="Folz-Donahue K."/>
            <person name="Kukat C."/>
            <person name="Huettel B."/>
            <person name="Schneeberger K."/>
        </authorList>
    </citation>
    <scope>NUCLEOTIDE SEQUENCE [LARGE SCALE GENOMIC DNA]</scope>
    <source>
        <strain evidence="4">SolTubOtavaFocal</strain>
        <tissue evidence="4">Leaves</tissue>
    </source>
</reference>
<feature type="domain" description="TIR" evidence="3">
    <location>
        <begin position="10"/>
        <end position="177"/>
    </location>
</feature>
<gene>
    <name evidence="4" type="ORF">KY290_012479</name>
</gene>
<keyword evidence="2" id="KW-0812">Transmembrane</keyword>
<dbReference type="Pfam" id="PF01582">
    <property type="entry name" value="TIR"/>
    <property type="match status" value="1"/>
</dbReference>
<evidence type="ECO:0000256" key="2">
    <source>
        <dbReference type="SAM" id="Phobius"/>
    </source>
</evidence>
<dbReference type="SMART" id="SM00255">
    <property type="entry name" value="TIR"/>
    <property type="match status" value="1"/>
</dbReference>
<keyword evidence="2" id="KW-0472">Membrane</keyword>
<evidence type="ECO:0000256" key="1">
    <source>
        <dbReference type="ARBA" id="ARBA00023027"/>
    </source>
</evidence>
<keyword evidence="5" id="KW-1185">Reference proteome</keyword>
<dbReference type="Pfam" id="PF14299">
    <property type="entry name" value="PP2"/>
    <property type="match status" value="1"/>
</dbReference>
<dbReference type="InterPro" id="IPR025886">
    <property type="entry name" value="PP2-like"/>
</dbReference>
<comment type="caution">
    <text evidence="4">The sequence shown here is derived from an EMBL/GenBank/DDBJ whole genome shotgun (WGS) entry which is preliminary data.</text>
</comment>
<proteinExistence type="predicted"/>
<dbReference type="EMBL" id="JAIVGD010000005">
    <property type="protein sequence ID" value="KAH0775342.1"/>
    <property type="molecule type" value="Genomic_DNA"/>
</dbReference>
<evidence type="ECO:0000313" key="5">
    <source>
        <dbReference type="Proteomes" id="UP000826656"/>
    </source>
</evidence>
<dbReference type="Proteomes" id="UP000826656">
    <property type="component" value="Unassembled WGS sequence"/>
</dbReference>
<feature type="transmembrane region" description="Helical" evidence="2">
    <location>
        <begin position="398"/>
        <end position="421"/>
    </location>
</feature>
<name>A0ABQ7W3L2_SOLTU</name>
<dbReference type="Gene3D" id="3.40.50.10140">
    <property type="entry name" value="Toll/interleukin-1 receptor homology (TIR) domain"/>
    <property type="match status" value="1"/>
</dbReference>
<dbReference type="InterPro" id="IPR000157">
    <property type="entry name" value="TIR_dom"/>
</dbReference>
<dbReference type="SUPFAM" id="SSF52200">
    <property type="entry name" value="Toll/Interleukin receptor TIR domain"/>
    <property type="match status" value="1"/>
</dbReference>